<accession>A0A3P6RSH7</accession>
<sequence length="107" mass="12423">EEKSLCREGFVKAIPFLRFGKPRGRVRVKTEERPGEYKSVVTTHTHTANDCSKQSEENLNYQKDCLQSHETFHEKNNDAKNLLESPDTEKIDLILTDDAEMHDNYLL</sequence>
<organism evidence="1 2">
    <name type="scientific">Cylicostephanus goldi</name>
    <name type="common">Nematode worm</name>
    <dbReference type="NCBI Taxonomy" id="71465"/>
    <lineage>
        <taxon>Eukaryota</taxon>
        <taxon>Metazoa</taxon>
        <taxon>Ecdysozoa</taxon>
        <taxon>Nematoda</taxon>
        <taxon>Chromadorea</taxon>
        <taxon>Rhabditida</taxon>
        <taxon>Rhabditina</taxon>
        <taxon>Rhabditomorpha</taxon>
        <taxon>Strongyloidea</taxon>
        <taxon>Strongylidae</taxon>
        <taxon>Cylicostephanus</taxon>
    </lineage>
</organism>
<proteinExistence type="predicted"/>
<dbReference type="Proteomes" id="UP000271889">
    <property type="component" value="Unassembled WGS sequence"/>
</dbReference>
<keyword evidence="2" id="KW-1185">Reference proteome</keyword>
<name>A0A3P6RSH7_CYLGO</name>
<dbReference type="EMBL" id="UYRV01000558">
    <property type="protein sequence ID" value="VDK44888.1"/>
    <property type="molecule type" value="Genomic_DNA"/>
</dbReference>
<evidence type="ECO:0000313" key="1">
    <source>
        <dbReference type="EMBL" id="VDK44888.1"/>
    </source>
</evidence>
<protein>
    <submittedName>
        <fullName evidence="1">Uncharacterized protein</fullName>
    </submittedName>
</protein>
<evidence type="ECO:0000313" key="2">
    <source>
        <dbReference type="Proteomes" id="UP000271889"/>
    </source>
</evidence>
<dbReference type="AlphaFoldDB" id="A0A3P6RSH7"/>
<feature type="non-terminal residue" evidence="1">
    <location>
        <position position="1"/>
    </location>
</feature>
<dbReference type="OrthoDB" id="5787380at2759"/>
<gene>
    <name evidence="1" type="ORF">CGOC_LOCUS411</name>
</gene>
<reference evidence="1 2" key="1">
    <citation type="submission" date="2018-11" db="EMBL/GenBank/DDBJ databases">
        <authorList>
            <consortium name="Pathogen Informatics"/>
        </authorList>
    </citation>
    <scope>NUCLEOTIDE SEQUENCE [LARGE SCALE GENOMIC DNA]</scope>
</reference>